<comment type="similarity">
    <text evidence="2">Belongs to the acyltransferase 3 family.</text>
</comment>
<keyword evidence="3" id="KW-1003">Cell membrane</keyword>
<feature type="domain" description="Acyltransferase 3" evidence="8">
    <location>
        <begin position="10"/>
        <end position="346"/>
    </location>
</feature>
<comment type="caution">
    <text evidence="9">The sequence shown here is derived from an EMBL/GenBank/DDBJ whole genome shotgun (WGS) entry which is preliminary data.</text>
</comment>
<feature type="transmembrane region" description="Helical" evidence="7">
    <location>
        <begin position="216"/>
        <end position="237"/>
    </location>
</feature>
<feature type="transmembrane region" description="Helical" evidence="7">
    <location>
        <begin position="283"/>
        <end position="301"/>
    </location>
</feature>
<dbReference type="InterPro" id="IPR002656">
    <property type="entry name" value="Acyl_transf_3_dom"/>
</dbReference>
<feature type="transmembrane region" description="Helical" evidence="7">
    <location>
        <begin position="164"/>
        <end position="182"/>
    </location>
</feature>
<organism evidence="9 10">
    <name type="scientific">Ligilactobacillus araffinosus DSM 20653</name>
    <dbReference type="NCBI Taxonomy" id="1423820"/>
    <lineage>
        <taxon>Bacteria</taxon>
        <taxon>Bacillati</taxon>
        <taxon>Bacillota</taxon>
        <taxon>Bacilli</taxon>
        <taxon>Lactobacillales</taxon>
        <taxon>Lactobacillaceae</taxon>
        <taxon>Ligilactobacillus</taxon>
    </lineage>
</organism>
<feature type="transmembrane region" description="Helical" evidence="7">
    <location>
        <begin position="131"/>
        <end position="152"/>
    </location>
</feature>
<dbReference type="Pfam" id="PF01757">
    <property type="entry name" value="Acyl_transf_3"/>
    <property type="match status" value="1"/>
</dbReference>
<comment type="subcellular location">
    <subcellularLocation>
        <location evidence="1">Cell membrane</location>
        <topology evidence="1">Multi-pass membrane protein</topology>
    </subcellularLocation>
</comment>
<sequence>MGLKKERNSNFELLRIIAMLFIIFHHSVVHGLLNNNTSIGGWTPVATNVWLTTFTGQMVATLGKVAVGIFVMISGYFLVNSSINGKKSFKKILMLIVQVYLYSIIIYFVAVHFKWVNPKNTIVLQQTFLPLFYNSCWFVSEYILLYLVYPYINVALHNITRQQYRNLIIIIAITFTLVPTLIPNFGSYGWYGQLVVFILYYLIGGYIRLYGTKHECLLGTFLTIAGAILMAAVIFYYDYMGATTHNQQFYHNSFINIAGQFSPSIVLMATGIILLFKNIHLGHNRLINAIAATTFGVYLIHDNPIMEQMIWLKWLKMPALLVPNVKHYLIIAVIVCPLIFIICSLIDYVRILIFNAISFVFNRFSRSK</sequence>
<proteinExistence type="inferred from homology"/>
<evidence type="ECO:0000256" key="2">
    <source>
        <dbReference type="ARBA" id="ARBA00007400"/>
    </source>
</evidence>
<dbReference type="PANTHER" id="PTHR40074">
    <property type="entry name" value="O-ACETYLTRANSFERASE WECH"/>
    <property type="match status" value="1"/>
</dbReference>
<dbReference type="PANTHER" id="PTHR40074:SF2">
    <property type="entry name" value="O-ACETYLTRANSFERASE WECH"/>
    <property type="match status" value="1"/>
</dbReference>
<dbReference type="GO" id="GO:0009246">
    <property type="term" value="P:enterobacterial common antigen biosynthetic process"/>
    <property type="evidence" value="ECO:0007669"/>
    <property type="project" value="TreeGrafter"/>
</dbReference>
<dbReference type="GO" id="GO:0005886">
    <property type="term" value="C:plasma membrane"/>
    <property type="evidence" value="ECO:0007669"/>
    <property type="project" value="UniProtKB-SubCell"/>
</dbReference>
<evidence type="ECO:0000256" key="4">
    <source>
        <dbReference type="ARBA" id="ARBA00022692"/>
    </source>
</evidence>
<name>A0A0R1ZC45_9LACO</name>
<evidence type="ECO:0000313" key="9">
    <source>
        <dbReference type="EMBL" id="KRM52311.1"/>
    </source>
</evidence>
<dbReference type="EMBL" id="AYYZ01000025">
    <property type="protein sequence ID" value="KRM52311.1"/>
    <property type="molecule type" value="Genomic_DNA"/>
</dbReference>
<protein>
    <recommendedName>
        <fullName evidence="8">Acyltransferase 3 domain-containing protein</fullName>
    </recommendedName>
</protein>
<keyword evidence="4 7" id="KW-0812">Transmembrane</keyword>
<dbReference type="STRING" id="1423820.FC64_GL000736"/>
<reference evidence="9 10" key="1">
    <citation type="journal article" date="2015" name="Genome Announc.">
        <title>Expanding the biotechnology potential of lactobacilli through comparative genomics of 213 strains and associated genera.</title>
        <authorList>
            <person name="Sun Z."/>
            <person name="Harris H.M."/>
            <person name="McCann A."/>
            <person name="Guo C."/>
            <person name="Argimon S."/>
            <person name="Zhang W."/>
            <person name="Yang X."/>
            <person name="Jeffery I.B."/>
            <person name="Cooney J.C."/>
            <person name="Kagawa T.F."/>
            <person name="Liu W."/>
            <person name="Song Y."/>
            <person name="Salvetti E."/>
            <person name="Wrobel A."/>
            <person name="Rasinkangas P."/>
            <person name="Parkhill J."/>
            <person name="Rea M.C."/>
            <person name="O'Sullivan O."/>
            <person name="Ritari J."/>
            <person name="Douillard F.P."/>
            <person name="Paul Ross R."/>
            <person name="Yang R."/>
            <person name="Briner A.E."/>
            <person name="Felis G.E."/>
            <person name="de Vos W.M."/>
            <person name="Barrangou R."/>
            <person name="Klaenhammer T.R."/>
            <person name="Caufield P.W."/>
            <person name="Cui Y."/>
            <person name="Zhang H."/>
            <person name="O'Toole P.W."/>
        </authorList>
    </citation>
    <scope>NUCLEOTIDE SEQUENCE [LARGE SCALE GENOMIC DNA]</scope>
    <source>
        <strain evidence="9 10">DSM 20653</strain>
    </source>
</reference>
<evidence type="ECO:0000259" key="8">
    <source>
        <dbReference type="Pfam" id="PF01757"/>
    </source>
</evidence>
<evidence type="ECO:0000256" key="5">
    <source>
        <dbReference type="ARBA" id="ARBA00022989"/>
    </source>
</evidence>
<dbReference type="GO" id="GO:0016413">
    <property type="term" value="F:O-acetyltransferase activity"/>
    <property type="evidence" value="ECO:0007669"/>
    <property type="project" value="TreeGrafter"/>
</dbReference>
<keyword evidence="5 7" id="KW-1133">Transmembrane helix</keyword>
<feature type="transmembrane region" description="Helical" evidence="7">
    <location>
        <begin position="328"/>
        <end position="361"/>
    </location>
</feature>
<evidence type="ECO:0000313" key="10">
    <source>
        <dbReference type="Proteomes" id="UP000051291"/>
    </source>
</evidence>
<evidence type="ECO:0000256" key="7">
    <source>
        <dbReference type="SAM" id="Phobius"/>
    </source>
</evidence>
<evidence type="ECO:0000256" key="6">
    <source>
        <dbReference type="ARBA" id="ARBA00023136"/>
    </source>
</evidence>
<feature type="transmembrane region" description="Helical" evidence="7">
    <location>
        <begin position="12"/>
        <end position="33"/>
    </location>
</feature>
<dbReference type="AlphaFoldDB" id="A0A0R1ZC45"/>
<feature type="transmembrane region" description="Helical" evidence="7">
    <location>
        <begin position="257"/>
        <end position="276"/>
    </location>
</feature>
<feature type="transmembrane region" description="Helical" evidence="7">
    <location>
        <begin position="91"/>
        <end position="111"/>
    </location>
</feature>
<feature type="transmembrane region" description="Helical" evidence="7">
    <location>
        <begin position="58"/>
        <end position="79"/>
    </location>
</feature>
<gene>
    <name evidence="9" type="ORF">FC64_GL000736</name>
</gene>
<keyword evidence="6 7" id="KW-0472">Membrane</keyword>
<keyword evidence="10" id="KW-1185">Reference proteome</keyword>
<dbReference type="Proteomes" id="UP000051291">
    <property type="component" value="Unassembled WGS sequence"/>
</dbReference>
<dbReference type="PATRIC" id="fig|1423820.4.peg.747"/>
<evidence type="ECO:0000256" key="1">
    <source>
        <dbReference type="ARBA" id="ARBA00004651"/>
    </source>
</evidence>
<feature type="transmembrane region" description="Helical" evidence="7">
    <location>
        <begin position="188"/>
        <end position="209"/>
    </location>
</feature>
<accession>A0A0R1ZC45</accession>
<dbReference type="RefSeq" id="WP_057906663.1">
    <property type="nucleotide sequence ID" value="NZ_AYYZ01000025.1"/>
</dbReference>
<evidence type="ECO:0000256" key="3">
    <source>
        <dbReference type="ARBA" id="ARBA00022475"/>
    </source>
</evidence>